<dbReference type="RefSeq" id="WP_379906777.1">
    <property type="nucleotide sequence ID" value="NZ_JBHRTR010000054.1"/>
</dbReference>
<evidence type="ECO:0000313" key="3">
    <source>
        <dbReference type="EMBL" id="MFC3231306.1"/>
    </source>
</evidence>
<reference evidence="4" key="1">
    <citation type="journal article" date="2019" name="Int. J. Syst. Evol. Microbiol.">
        <title>The Global Catalogue of Microorganisms (GCM) 10K type strain sequencing project: providing services to taxonomists for standard genome sequencing and annotation.</title>
        <authorList>
            <consortium name="The Broad Institute Genomics Platform"/>
            <consortium name="The Broad Institute Genome Sequencing Center for Infectious Disease"/>
            <person name="Wu L."/>
            <person name="Ma J."/>
        </authorList>
    </citation>
    <scope>NUCLEOTIDE SEQUENCE [LARGE SCALE GENOMIC DNA]</scope>
    <source>
        <strain evidence="4">KCTC 42964</strain>
    </source>
</reference>
<dbReference type="CDD" id="cd06558">
    <property type="entry name" value="crotonase-like"/>
    <property type="match status" value="1"/>
</dbReference>
<protein>
    <submittedName>
        <fullName evidence="3">Enoyl-CoA hydratase</fullName>
    </submittedName>
</protein>
<dbReference type="EMBL" id="JBHRTR010000054">
    <property type="protein sequence ID" value="MFC3231306.1"/>
    <property type="molecule type" value="Genomic_DNA"/>
</dbReference>
<evidence type="ECO:0000256" key="2">
    <source>
        <dbReference type="RuleBase" id="RU003707"/>
    </source>
</evidence>
<dbReference type="PROSITE" id="PS00166">
    <property type="entry name" value="ENOYL_COA_HYDRATASE"/>
    <property type="match status" value="1"/>
</dbReference>
<dbReference type="PANTHER" id="PTHR11941:SF54">
    <property type="entry name" value="ENOYL-COA HYDRATASE, MITOCHONDRIAL"/>
    <property type="match status" value="1"/>
</dbReference>
<dbReference type="Proteomes" id="UP001595528">
    <property type="component" value="Unassembled WGS sequence"/>
</dbReference>
<comment type="similarity">
    <text evidence="1 2">Belongs to the enoyl-CoA hydratase/isomerase family.</text>
</comment>
<dbReference type="NCBIfam" id="NF004781">
    <property type="entry name" value="PRK06127.1"/>
    <property type="match status" value="1"/>
</dbReference>
<dbReference type="Gene3D" id="3.90.226.10">
    <property type="entry name" value="2-enoyl-CoA Hydratase, Chain A, domain 1"/>
    <property type="match status" value="1"/>
</dbReference>
<proteinExistence type="inferred from homology"/>
<evidence type="ECO:0000313" key="4">
    <source>
        <dbReference type="Proteomes" id="UP001595528"/>
    </source>
</evidence>
<dbReference type="Pfam" id="PF00378">
    <property type="entry name" value="ECH_1"/>
    <property type="match status" value="1"/>
</dbReference>
<organism evidence="3 4">
    <name type="scientific">Marinibaculum pumilum</name>
    <dbReference type="NCBI Taxonomy" id="1766165"/>
    <lineage>
        <taxon>Bacteria</taxon>
        <taxon>Pseudomonadati</taxon>
        <taxon>Pseudomonadota</taxon>
        <taxon>Alphaproteobacteria</taxon>
        <taxon>Rhodospirillales</taxon>
        <taxon>Rhodospirillaceae</taxon>
        <taxon>Marinibaculum</taxon>
    </lineage>
</organism>
<keyword evidence="4" id="KW-1185">Reference proteome</keyword>
<dbReference type="PANTHER" id="PTHR11941">
    <property type="entry name" value="ENOYL-COA HYDRATASE-RELATED"/>
    <property type="match status" value="1"/>
</dbReference>
<dbReference type="InterPro" id="IPR001753">
    <property type="entry name" value="Enoyl-CoA_hydra/iso"/>
</dbReference>
<accession>A0ABV7LA61</accession>
<evidence type="ECO:0000256" key="1">
    <source>
        <dbReference type="ARBA" id="ARBA00005254"/>
    </source>
</evidence>
<dbReference type="InterPro" id="IPR018376">
    <property type="entry name" value="Enoyl-CoA_hyd/isom_CS"/>
</dbReference>
<dbReference type="InterPro" id="IPR029045">
    <property type="entry name" value="ClpP/crotonase-like_dom_sf"/>
</dbReference>
<dbReference type="SUPFAM" id="SSF52096">
    <property type="entry name" value="ClpP/crotonase"/>
    <property type="match status" value="1"/>
</dbReference>
<name>A0ABV7LA61_9PROT</name>
<sequence length="268" mass="28922">MTSERAYADGKLIARRENGLGWLIINNPERRNALSLAMWQGVTEIVHEFEADPEVRVIVLKGEGEKAFTAGADISRFEIERGTPEGVKAYEAATTDAYAAVRHAAKPTIARVHGFCMGGGMAMAICCDLRVAETGAVFGIPAARLGVGYGYDAVKTLVDLIGPSFTKEVLFTARQFTAQEAAAMGLVNRAVAPEALDDTVAEMAARIAENAPLTIKAVATAVDDLLRDPSQRDRAAVDRLVSECFASQDFQEGRTAFLEKRKPKFRGV</sequence>
<gene>
    <name evidence="3" type="ORF">ACFOGJ_28920</name>
</gene>
<comment type="caution">
    <text evidence="3">The sequence shown here is derived from an EMBL/GenBank/DDBJ whole genome shotgun (WGS) entry which is preliminary data.</text>
</comment>